<comment type="function">
    <text evidence="8">Provides the (R)-glutamate required for cell wall biosynthesis.</text>
</comment>
<dbReference type="EMBL" id="JTFC01000007">
    <property type="protein sequence ID" value="RUS58211.1"/>
    <property type="molecule type" value="Genomic_DNA"/>
</dbReference>
<dbReference type="FunFam" id="3.40.50.1860:FF:000002">
    <property type="entry name" value="Glutamate racemase"/>
    <property type="match status" value="1"/>
</dbReference>
<dbReference type="GO" id="GO:0008360">
    <property type="term" value="P:regulation of cell shape"/>
    <property type="evidence" value="ECO:0007669"/>
    <property type="project" value="UniProtKB-KW"/>
</dbReference>
<dbReference type="SUPFAM" id="SSF53681">
    <property type="entry name" value="Aspartate/glutamate racemase"/>
    <property type="match status" value="2"/>
</dbReference>
<evidence type="ECO:0000256" key="4">
    <source>
        <dbReference type="ARBA" id="ARBA00022984"/>
    </source>
</evidence>
<feature type="binding site" evidence="8">
    <location>
        <begin position="9"/>
        <end position="10"/>
    </location>
    <ligand>
        <name>substrate</name>
    </ligand>
</feature>
<dbReference type="RefSeq" id="WP_126989279.1">
    <property type="nucleotide sequence ID" value="NZ_JTFC01000007.1"/>
</dbReference>
<organism evidence="9 10">
    <name type="scientific">Candidatus Kurthia intestinigallinarum</name>
    <dbReference type="NCBI Taxonomy" id="1562256"/>
    <lineage>
        <taxon>Bacteria</taxon>
        <taxon>Bacillati</taxon>
        <taxon>Bacillota</taxon>
        <taxon>Bacilli</taxon>
        <taxon>Bacillales</taxon>
        <taxon>Caryophanaceae</taxon>
        <taxon>Kurthia</taxon>
    </lineage>
</organism>
<evidence type="ECO:0000256" key="6">
    <source>
        <dbReference type="ARBA" id="ARBA00023316"/>
    </source>
</evidence>
<dbReference type="Gene3D" id="3.40.50.1860">
    <property type="match status" value="2"/>
</dbReference>
<feature type="active site" description="Proton donor/acceptor" evidence="8">
    <location>
        <position position="72"/>
    </location>
</feature>
<keyword evidence="5 8" id="KW-0413">Isomerase</keyword>
<keyword evidence="3 8" id="KW-0133">Cell shape</keyword>
<sequence length="264" mass="28560">MNAPIGVIDSGVGGLTVVKEMLHYLPNEEIYYIGDTARCPYGPRTPKEVVKFTWQMANKLEEMGIKMLVIACNTATCVALESLQKHSNIPIIGVINAGAQAAIKATKTHDIAVIATAGTVKSGAYENAVASLYSSSKISSLACPPLVPLVESGEYESEFAFDLVKKTLQPLEKNQFDTLILGCTHYPIIKDLIQRAVGDQVHIVSSATETAKQALDILQFKGIERSATTAPQHRFFATGSLPIFKDIATNWLPIDDVNAARITL</sequence>
<comment type="caution">
    <text evidence="9">The sequence shown here is derived from an EMBL/GenBank/DDBJ whole genome shotgun (WGS) entry which is preliminary data.</text>
</comment>
<dbReference type="PANTHER" id="PTHR21198:SF2">
    <property type="entry name" value="GLUTAMATE RACEMASE"/>
    <property type="match status" value="1"/>
</dbReference>
<evidence type="ECO:0000313" key="9">
    <source>
        <dbReference type="EMBL" id="RUS58211.1"/>
    </source>
</evidence>
<evidence type="ECO:0000256" key="1">
    <source>
        <dbReference type="ARBA" id="ARBA00001602"/>
    </source>
</evidence>
<reference evidence="9 10" key="1">
    <citation type="submission" date="2014-11" db="EMBL/GenBank/DDBJ databases">
        <title>Genome sequence and analysis of novel Kurthia sp.</title>
        <authorList>
            <person name="Lawson J.N."/>
            <person name="Gonzalez J.E."/>
            <person name="Rinauldi L."/>
            <person name="Xuan Z."/>
            <person name="Firman A."/>
            <person name="Shaddox L."/>
            <person name="Trudeau A."/>
            <person name="Shah S."/>
            <person name="Reiman D."/>
        </authorList>
    </citation>
    <scope>NUCLEOTIDE SEQUENCE [LARGE SCALE GENOMIC DNA]</scope>
    <source>
        <strain evidence="9 10">3B1D</strain>
    </source>
</reference>
<dbReference type="OrthoDB" id="9801055at2"/>
<feature type="binding site" evidence="8">
    <location>
        <begin position="73"/>
        <end position="74"/>
    </location>
    <ligand>
        <name>substrate</name>
    </ligand>
</feature>
<evidence type="ECO:0000256" key="7">
    <source>
        <dbReference type="ARBA" id="ARBA00070053"/>
    </source>
</evidence>
<dbReference type="AlphaFoldDB" id="A0A433RY55"/>
<dbReference type="HAMAP" id="MF_00258">
    <property type="entry name" value="Glu_racemase"/>
    <property type="match status" value="1"/>
</dbReference>
<evidence type="ECO:0000256" key="3">
    <source>
        <dbReference type="ARBA" id="ARBA00022960"/>
    </source>
</evidence>
<dbReference type="GO" id="GO:0042802">
    <property type="term" value="F:identical protein binding"/>
    <property type="evidence" value="ECO:0007669"/>
    <property type="project" value="UniProtKB-ARBA"/>
</dbReference>
<keyword evidence="6 8" id="KW-0961">Cell wall biogenesis/degradation</keyword>
<keyword evidence="4 8" id="KW-0573">Peptidoglycan synthesis</keyword>
<feature type="binding site" evidence="8">
    <location>
        <begin position="41"/>
        <end position="42"/>
    </location>
    <ligand>
        <name>substrate</name>
    </ligand>
</feature>
<keyword evidence="10" id="KW-1185">Reference proteome</keyword>
<dbReference type="InterPro" id="IPR015942">
    <property type="entry name" value="Asp/Glu/hydantoin_racemase"/>
</dbReference>
<dbReference type="Proteomes" id="UP000288623">
    <property type="component" value="Unassembled WGS sequence"/>
</dbReference>
<dbReference type="EC" id="5.1.1.3" evidence="2 8"/>
<evidence type="ECO:0000256" key="2">
    <source>
        <dbReference type="ARBA" id="ARBA00013090"/>
    </source>
</evidence>
<dbReference type="GO" id="GO:0008881">
    <property type="term" value="F:glutamate racemase activity"/>
    <property type="evidence" value="ECO:0007669"/>
    <property type="project" value="UniProtKB-UniRule"/>
</dbReference>
<gene>
    <name evidence="8" type="primary">murI</name>
    <name evidence="9" type="ORF">QI30_01980</name>
</gene>
<comment type="catalytic activity">
    <reaction evidence="1 8">
        <text>L-glutamate = D-glutamate</text>
        <dbReference type="Rhea" id="RHEA:12813"/>
        <dbReference type="ChEBI" id="CHEBI:29985"/>
        <dbReference type="ChEBI" id="CHEBI:29986"/>
        <dbReference type="EC" id="5.1.1.3"/>
    </reaction>
</comment>
<dbReference type="Pfam" id="PF01177">
    <property type="entry name" value="Asp_Glu_race"/>
    <property type="match status" value="1"/>
</dbReference>
<proteinExistence type="inferred from homology"/>
<dbReference type="GO" id="GO:0071555">
    <property type="term" value="P:cell wall organization"/>
    <property type="evidence" value="ECO:0007669"/>
    <property type="project" value="UniProtKB-KW"/>
</dbReference>
<protein>
    <recommendedName>
        <fullName evidence="7 8">Glutamate racemase</fullName>
        <ecNumber evidence="2 8">5.1.1.3</ecNumber>
    </recommendedName>
</protein>
<comment type="similarity">
    <text evidence="8">Belongs to the aspartate/glutamate racemases family.</text>
</comment>
<dbReference type="InterPro" id="IPR001920">
    <property type="entry name" value="Asp/Glu_race"/>
</dbReference>
<dbReference type="NCBIfam" id="NF002035">
    <property type="entry name" value="PRK00865.1-3"/>
    <property type="match status" value="1"/>
</dbReference>
<evidence type="ECO:0000256" key="8">
    <source>
        <dbReference type="HAMAP-Rule" id="MF_00258"/>
    </source>
</evidence>
<feature type="active site" description="Proton donor/acceptor" evidence="8">
    <location>
        <position position="183"/>
    </location>
</feature>
<dbReference type="PROSITE" id="PS00924">
    <property type="entry name" value="ASP_GLU_RACEMASE_2"/>
    <property type="match status" value="1"/>
</dbReference>
<evidence type="ECO:0000313" key="10">
    <source>
        <dbReference type="Proteomes" id="UP000288623"/>
    </source>
</evidence>
<dbReference type="PANTHER" id="PTHR21198">
    <property type="entry name" value="GLUTAMATE RACEMASE"/>
    <property type="match status" value="1"/>
</dbReference>
<dbReference type="UniPathway" id="UPA00219"/>
<dbReference type="NCBIfam" id="TIGR00067">
    <property type="entry name" value="glut_race"/>
    <property type="match status" value="1"/>
</dbReference>
<name>A0A433RY55_9BACL</name>
<comment type="pathway">
    <text evidence="8">Cell wall biogenesis; peptidoglycan biosynthesis.</text>
</comment>
<accession>A0A433RY55</accession>
<dbReference type="GO" id="GO:0009252">
    <property type="term" value="P:peptidoglycan biosynthetic process"/>
    <property type="evidence" value="ECO:0007669"/>
    <property type="project" value="UniProtKB-UniRule"/>
</dbReference>
<dbReference type="InterPro" id="IPR004391">
    <property type="entry name" value="Glu_race"/>
</dbReference>
<evidence type="ECO:0000256" key="5">
    <source>
        <dbReference type="ARBA" id="ARBA00023235"/>
    </source>
</evidence>
<dbReference type="InterPro" id="IPR033134">
    <property type="entry name" value="Asp/Glu_racemase_AS_2"/>
</dbReference>
<feature type="binding site" evidence="8">
    <location>
        <begin position="184"/>
        <end position="185"/>
    </location>
    <ligand>
        <name>substrate</name>
    </ligand>
</feature>